<dbReference type="Proteomes" id="UP000630660">
    <property type="component" value="Unassembled WGS sequence"/>
</dbReference>
<reference evidence="1" key="1">
    <citation type="submission" date="2019-11" db="EMBL/GenBank/DDBJ databases">
        <title>Microbial mats filling the niche in hypersaline microbial mats.</title>
        <authorList>
            <person name="Wong H.L."/>
            <person name="Macleod F.I."/>
            <person name="White R.A. III"/>
            <person name="Burns B.P."/>
        </authorList>
    </citation>
    <scope>NUCLEOTIDE SEQUENCE</scope>
    <source>
        <strain evidence="1">Bin_327</strain>
    </source>
</reference>
<dbReference type="EMBL" id="WJKJ01000214">
    <property type="protein sequence ID" value="MBD3364845.1"/>
    <property type="molecule type" value="Genomic_DNA"/>
</dbReference>
<evidence type="ECO:0000313" key="2">
    <source>
        <dbReference type="Proteomes" id="UP000630660"/>
    </source>
</evidence>
<accession>A0A9D5QEA2</accession>
<sequence>MAKARFFLFKGLSKVGNSLFAFLSKCEEKDVFPKSSRWLKTTVLAGFITVIGTLSAASLISCHCYVTSSPAPVINSATVNPNPTQSSDSVSVEAFASFAEEDKNEGYTIESAEVTLNDFTKQMEATDGSFDEEEEELSARFYVGNIEPGSTKVSIEVRSEYSYDEPGFKELDLEITEAEEE</sequence>
<protein>
    <submittedName>
        <fullName evidence="1">Uncharacterized protein</fullName>
    </submittedName>
</protein>
<dbReference type="AlphaFoldDB" id="A0A9D5QEA2"/>
<proteinExistence type="predicted"/>
<evidence type="ECO:0000313" key="1">
    <source>
        <dbReference type="EMBL" id="MBD3364845.1"/>
    </source>
</evidence>
<name>A0A9D5QEA2_UNCW3</name>
<comment type="caution">
    <text evidence="1">The sequence shown here is derived from an EMBL/GenBank/DDBJ whole genome shotgun (WGS) entry which is preliminary data.</text>
</comment>
<gene>
    <name evidence="1" type="ORF">GF359_06480</name>
</gene>
<organism evidence="1 2">
    <name type="scientific">candidate division WOR-3 bacterium</name>
    <dbReference type="NCBI Taxonomy" id="2052148"/>
    <lineage>
        <taxon>Bacteria</taxon>
        <taxon>Bacteria division WOR-3</taxon>
    </lineage>
</organism>